<dbReference type="InterPro" id="IPR050951">
    <property type="entry name" value="Retrovirus_Pol_polyprotein"/>
</dbReference>
<dbReference type="InterPro" id="IPR041577">
    <property type="entry name" value="RT_RNaseH_2"/>
</dbReference>
<comment type="caution">
    <text evidence="5">The sequence shown here is derived from an EMBL/GenBank/DDBJ whole genome shotgun (WGS) entry which is preliminary data.</text>
</comment>
<dbReference type="Proteomes" id="UP000265515">
    <property type="component" value="Unassembled WGS sequence"/>
</dbReference>
<dbReference type="PANTHER" id="PTHR37984">
    <property type="entry name" value="PROTEIN CBG26694"/>
    <property type="match status" value="1"/>
</dbReference>
<keyword evidence="6" id="KW-1185">Reference proteome</keyword>
<keyword evidence="1" id="KW-0511">Multifunctional enzyme</keyword>
<feature type="compositionally biased region" description="Acidic residues" evidence="3">
    <location>
        <begin position="73"/>
        <end position="96"/>
    </location>
</feature>
<feature type="compositionally biased region" description="Gly residues" evidence="3">
    <location>
        <begin position="10"/>
        <end position="26"/>
    </location>
</feature>
<dbReference type="SUPFAM" id="SSF56672">
    <property type="entry name" value="DNA/RNA polymerases"/>
    <property type="match status" value="1"/>
</dbReference>
<feature type="compositionally biased region" description="Acidic residues" evidence="3">
    <location>
        <begin position="48"/>
        <end position="65"/>
    </location>
</feature>
<feature type="compositionally biased region" description="Low complexity" evidence="3">
    <location>
        <begin position="1045"/>
        <end position="1062"/>
    </location>
</feature>
<feature type="coiled-coil region" evidence="2">
    <location>
        <begin position="198"/>
        <end position="225"/>
    </location>
</feature>
<dbReference type="EMBL" id="BFEA01000289">
    <property type="protein sequence ID" value="GBG78221.1"/>
    <property type="molecule type" value="Genomic_DNA"/>
</dbReference>
<dbReference type="FunFam" id="3.30.70.270:FF:000020">
    <property type="entry name" value="Transposon Tf2-6 polyprotein-like Protein"/>
    <property type="match status" value="1"/>
</dbReference>
<dbReference type="AlphaFoldDB" id="A0A388L7B9"/>
<feature type="region of interest" description="Disordered" evidence="3">
    <location>
        <begin position="1"/>
        <end position="149"/>
    </location>
</feature>
<protein>
    <recommendedName>
        <fullName evidence="4">Reverse transcriptase/retrotransposon-derived protein RNase H-like domain-containing protein</fullName>
    </recommendedName>
</protein>
<dbReference type="InterPro" id="IPR043128">
    <property type="entry name" value="Rev_trsase/Diguanyl_cyclase"/>
</dbReference>
<dbReference type="Gene3D" id="3.30.70.270">
    <property type="match status" value="2"/>
</dbReference>
<accession>A0A388L7B9</accession>
<evidence type="ECO:0000256" key="1">
    <source>
        <dbReference type="ARBA" id="ARBA00023268"/>
    </source>
</evidence>
<evidence type="ECO:0000313" key="6">
    <source>
        <dbReference type="Proteomes" id="UP000265515"/>
    </source>
</evidence>
<dbReference type="InterPro" id="IPR043502">
    <property type="entry name" value="DNA/RNA_pol_sf"/>
</dbReference>
<evidence type="ECO:0000313" key="5">
    <source>
        <dbReference type="EMBL" id="GBG78221.1"/>
    </source>
</evidence>
<name>A0A388L7B9_CHABU</name>
<evidence type="ECO:0000259" key="4">
    <source>
        <dbReference type="Pfam" id="PF17919"/>
    </source>
</evidence>
<dbReference type="Gramene" id="GBG78221">
    <property type="protein sequence ID" value="GBG78221"/>
    <property type="gene ID" value="CBR_g26255"/>
</dbReference>
<sequence length="1123" mass="126068">MGMRRNALGDEGGVGGVGGGGVGVVRGLGTTAGANEALAGKRKGVERGDDDDDDVEEAEEEEEELVREWRNEEEADEDEGDDIDDANDGDELEEEVGAMPCQQQCHVSSATSAAVPHHQQPHVSSPTSAAPRQQGPATMTGSSLGLPGQQVDESIDEYHQRVLAHLALTEVEVQRQVAAEAARVQAEAEAAAEKQWLQAEAEADAQALRKEAQELLQRHEATSIDKLKFWHFEPSASHDNTTSEEQHKEFFSKFVTQLVYTCNHQQSELDKQLQELAKQHQELAKQHQDLVSLRWAMQNHKGLHEDATRALHSRVQDLEKGAPRPNAGESSNAPSTRQLEERVDHVVAMLGDITTFVAPATISEQLGTLQTELRQLHQLPDNDCSTSKHYKMPTFRIEKFDDYTHQDPVVWWDGFTTELGIHEVPEYLFISALFLNVKGGCQIWLSHMATINGVQLAFLHVRREFYNRSCATLSLTLSDHKQYTNFAEIIEKARKIIKTNRAAAHEESAWQPTYVEKGKFGLRPQHVAAVQPDNIVEDLAATSTSREGDQVAVVQPRSNNNSRGKGMVKTALPAGNGQPVPWVKFNLIEAEYKYCIPTPLMDTGVEVVDLHDYVAKIDREFKTQRRSLDERVEHLRTVLDRLRQAKYKANRDKCEFARQELEYLGHYVTPQGIHPLVDKIEVIRAWPEPTNTTDVRSFMGLAGYYQRFITGYSRIVAPMTRLQSSKVPFVFDDDARRSFQALKTTMLMAPVLSIYDPTLPTRVTTDASGYGIGAVLEQHDGDDWHPVEYFIHKVPPINSLDDARKKELLEFECSMAGNDKAMDSVRGITQHAREETTGPMERAGLTLRATMWKASQKGAKQDVEDGARILMHKRGRQREAAARTADAATRALTLTNTGQELWCSALATKLRGRAFSTWENYYTHRTRPGEAPTLADFTAFLYDRDDTLHDATDALDRVIQTEWRGSSAPADLERHIRVFQDARLICDKALLPEVLLTNRFVVSLPTDYRIELWRQSFASSEQAYEAARQYQKMRSHFSDTPSSLRSTATTTQSRGTTCGRSSFADRFRRPAQPGAPFSRRYSSLEYGTDASVELDPTLEDAPEDIELRDVIQYHLDDDTVPVA</sequence>
<dbReference type="PANTHER" id="PTHR37984:SF5">
    <property type="entry name" value="PROTEIN NYNRIN-LIKE"/>
    <property type="match status" value="1"/>
</dbReference>
<feature type="compositionally biased region" description="Polar residues" evidence="3">
    <location>
        <begin position="328"/>
        <end position="337"/>
    </location>
</feature>
<feature type="region of interest" description="Disordered" evidence="3">
    <location>
        <begin position="1035"/>
        <end position="1080"/>
    </location>
</feature>
<reference evidence="5 6" key="1">
    <citation type="journal article" date="2018" name="Cell">
        <title>The Chara Genome: Secondary Complexity and Implications for Plant Terrestrialization.</title>
        <authorList>
            <person name="Nishiyama T."/>
            <person name="Sakayama H."/>
            <person name="Vries J.D."/>
            <person name="Buschmann H."/>
            <person name="Saint-Marcoux D."/>
            <person name="Ullrich K.K."/>
            <person name="Haas F.B."/>
            <person name="Vanderstraeten L."/>
            <person name="Becker D."/>
            <person name="Lang D."/>
            <person name="Vosolsobe S."/>
            <person name="Rombauts S."/>
            <person name="Wilhelmsson P.K.I."/>
            <person name="Janitza P."/>
            <person name="Kern R."/>
            <person name="Heyl A."/>
            <person name="Rumpler F."/>
            <person name="Villalobos L.I.A.C."/>
            <person name="Clay J.M."/>
            <person name="Skokan R."/>
            <person name="Toyoda A."/>
            <person name="Suzuki Y."/>
            <person name="Kagoshima H."/>
            <person name="Schijlen E."/>
            <person name="Tajeshwar N."/>
            <person name="Catarino B."/>
            <person name="Hetherington A.J."/>
            <person name="Saltykova A."/>
            <person name="Bonnot C."/>
            <person name="Breuninger H."/>
            <person name="Symeonidi A."/>
            <person name="Radhakrishnan G.V."/>
            <person name="Van Nieuwerburgh F."/>
            <person name="Deforce D."/>
            <person name="Chang C."/>
            <person name="Karol K.G."/>
            <person name="Hedrich R."/>
            <person name="Ulvskov P."/>
            <person name="Glockner G."/>
            <person name="Delwiche C.F."/>
            <person name="Petrasek J."/>
            <person name="Van de Peer Y."/>
            <person name="Friml J."/>
            <person name="Beilby M."/>
            <person name="Dolan L."/>
            <person name="Kohara Y."/>
            <person name="Sugano S."/>
            <person name="Fujiyama A."/>
            <person name="Delaux P.-M."/>
            <person name="Quint M."/>
            <person name="TheiBen G."/>
            <person name="Hagemann M."/>
            <person name="Harholt J."/>
            <person name="Dunand C."/>
            <person name="Zachgo S."/>
            <person name="Langdale J."/>
            <person name="Maumus F."/>
            <person name="Straeten D.V.D."/>
            <person name="Gould S.B."/>
            <person name="Rensing S.A."/>
        </authorList>
    </citation>
    <scope>NUCLEOTIDE SEQUENCE [LARGE SCALE GENOMIC DNA]</scope>
    <source>
        <strain evidence="5 6">S276</strain>
    </source>
</reference>
<feature type="compositionally biased region" description="Polar residues" evidence="3">
    <location>
        <begin position="121"/>
        <end position="143"/>
    </location>
</feature>
<feature type="compositionally biased region" description="Polar residues" evidence="3">
    <location>
        <begin position="101"/>
        <end position="112"/>
    </location>
</feature>
<organism evidence="5 6">
    <name type="scientific">Chara braunii</name>
    <name type="common">Braun's stonewort</name>
    <dbReference type="NCBI Taxonomy" id="69332"/>
    <lineage>
        <taxon>Eukaryota</taxon>
        <taxon>Viridiplantae</taxon>
        <taxon>Streptophyta</taxon>
        <taxon>Charophyceae</taxon>
        <taxon>Charales</taxon>
        <taxon>Characeae</taxon>
        <taxon>Chara</taxon>
    </lineage>
</organism>
<keyword evidence="2" id="KW-0175">Coiled coil</keyword>
<dbReference type="Pfam" id="PF17919">
    <property type="entry name" value="RT_RNaseH_2"/>
    <property type="match status" value="1"/>
</dbReference>
<dbReference type="GO" id="GO:0003824">
    <property type="term" value="F:catalytic activity"/>
    <property type="evidence" value="ECO:0007669"/>
    <property type="project" value="UniProtKB-KW"/>
</dbReference>
<feature type="region of interest" description="Disordered" evidence="3">
    <location>
        <begin position="317"/>
        <end position="338"/>
    </location>
</feature>
<evidence type="ECO:0000256" key="3">
    <source>
        <dbReference type="SAM" id="MobiDB-lite"/>
    </source>
</evidence>
<proteinExistence type="predicted"/>
<evidence type="ECO:0000256" key="2">
    <source>
        <dbReference type="SAM" id="Coils"/>
    </source>
</evidence>
<feature type="domain" description="Reverse transcriptase/retrotransposon-derived protein RNase H-like" evidence="4">
    <location>
        <begin position="732"/>
        <end position="809"/>
    </location>
</feature>
<feature type="coiled-coil region" evidence="2">
    <location>
        <begin position="262"/>
        <end position="293"/>
    </location>
</feature>
<gene>
    <name evidence="5" type="ORF">CBR_g26255</name>
</gene>